<keyword evidence="4" id="KW-1185">Reference proteome</keyword>
<comment type="similarity">
    <text evidence="1 2">Belongs to the enoyl-CoA hydratase/isomerase family.</text>
</comment>
<dbReference type="SUPFAM" id="SSF52096">
    <property type="entry name" value="ClpP/crotonase"/>
    <property type="match status" value="1"/>
</dbReference>
<dbReference type="Pfam" id="PF00378">
    <property type="entry name" value="ECH_1"/>
    <property type="match status" value="1"/>
</dbReference>
<organism evidence="3 4">
    <name type="scientific">Sandaracinobacteroides saxicola</name>
    <dbReference type="NCBI Taxonomy" id="2759707"/>
    <lineage>
        <taxon>Bacteria</taxon>
        <taxon>Pseudomonadati</taxon>
        <taxon>Pseudomonadota</taxon>
        <taxon>Alphaproteobacteria</taxon>
        <taxon>Sphingomonadales</taxon>
        <taxon>Sphingosinicellaceae</taxon>
        <taxon>Sandaracinobacteroides</taxon>
    </lineage>
</organism>
<dbReference type="Gene3D" id="3.90.226.10">
    <property type="entry name" value="2-enoyl-CoA Hydratase, Chain A, domain 1"/>
    <property type="match status" value="1"/>
</dbReference>
<dbReference type="Proteomes" id="UP000515292">
    <property type="component" value="Chromosome"/>
</dbReference>
<dbReference type="RefSeq" id="WP_182295546.1">
    <property type="nucleotide sequence ID" value="NZ_CP059851.1"/>
</dbReference>
<proteinExistence type="inferred from homology"/>
<protein>
    <submittedName>
        <fullName evidence="3">Enoyl-CoA hydratase/isomerase family protein</fullName>
    </submittedName>
</protein>
<dbReference type="GO" id="GO:0008300">
    <property type="term" value="P:isoprenoid catabolic process"/>
    <property type="evidence" value="ECO:0007669"/>
    <property type="project" value="TreeGrafter"/>
</dbReference>
<dbReference type="InterPro" id="IPR014748">
    <property type="entry name" value="Enoyl-CoA_hydra_C"/>
</dbReference>
<dbReference type="PANTHER" id="PTHR42964:SF1">
    <property type="entry name" value="POLYKETIDE BIOSYNTHESIS ENOYL-COA HYDRATASE PKSH-RELATED"/>
    <property type="match status" value="1"/>
</dbReference>
<dbReference type="PANTHER" id="PTHR42964">
    <property type="entry name" value="ENOYL-COA HYDRATASE"/>
    <property type="match status" value="1"/>
</dbReference>
<name>A0A7G5IGQ7_9SPHN</name>
<reference evidence="3 4" key="1">
    <citation type="submission" date="2020-07" db="EMBL/GenBank/DDBJ databases">
        <title>Complete genome sequence for Sandaracinobacter sp. M6.</title>
        <authorList>
            <person name="Tang Y."/>
            <person name="Liu Q."/>
            <person name="Guo Z."/>
            <person name="Lei P."/>
            <person name="Huang B."/>
        </authorList>
    </citation>
    <scope>NUCLEOTIDE SEQUENCE [LARGE SCALE GENOMIC DNA]</scope>
    <source>
        <strain evidence="3 4">M6</strain>
    </source>
</reference>
<keyword evidence="3" id="KW-0413">Isomerase</keyword>
<dbReference type="KEGG" id="sand:H3309_14680"/>
<dbReference type="Gene3D" id="1.10.12.10">
    <property type="entry name" value="Lyase 2-enoyl-coa Hydratase, Chain A, domain 2"/>
    <property type="match status" value="1"/>
</dbReference>
<dbReference type="InterPro" id="IPR029045">
    <property type="entry name" value="ClpP/crotonase-like_dom_sf"/>
</dbReference>
<evidence type="ECO:0000256" key="2">
    <source>
        <dbReference type="RuleBase" id="RU003707"/>
    </source>
</evidence>
<sequence length="258" mass="26977">MGDHLRLEFEGAVAHLSIDRADRRNAFNQAMWEAMPGLIEAAVAPPAVRAVILRAAEPGVFCAGADIAEFATKAPDAEWRRVNQAAIARTQIALARAAKPVIAVIDGDCVGGGCGLALAADIRVASPRARFGITPAKLGLVYSLHDTKLLVDLVGPAQAKRILFTAGLLDAAEATRIGLVTMLADDPLPAALALAAQIAATSPFTHRHAKAIVRRILDGESADSPETAALFDSAFTGADFQEGVAAFLAKRAPVFADR</sequence>
<dbReference type="InterPro" id="IPR051683">
    <property type="entry name" value="Enoyl-CoA_Hydratase/Isomerase"/>
</dbReference>
<evidence type="ECO:0000313" key="4">
    <source>
        <dbReference type="Proteomes" id="UP000515292"/>
    </source>
</evidence>
<evidence type="ECO:0000313" key="3">
    <source>
        <dbReference type="EMBL" id="QMW22549.1"/>
    </source>
</evidence>
<dbReference type="GO" id="GO:0016853">
    <property type="term" value="F:isomerase activity"/>
    <property type="evidence" value="ECO:0007669"/>
    <property type="project" value="UniProtKB-KW"/>
</dbReference>
<dbReference type="InterPro" id="IPR001753">
    <property type="entry name" value="Enoyl-CoA_hydra/iso"/>
</dbReference>
<dbReference type="CDD" id="cd06558">
    <property type="entry name" value="crotonase-like"/>
    <property type="match status" value="1"/>
</dbReference>
<dbReference type="AlphaFoldDB" id="A0A7G5IGQ7"/>
<evidence type="ECO:0000256" key="1">
    <source>
        <dbReference type="ARBA" id="ARBA00005254"/>
    </source>
</evidence>
<gene>
    <name evidence="3" type="ORF">H3309_14680</name>
</gene>
<dbReference type="EMBL" id="CP059851">
    <property type="protein sequence ID" value="QMW22549.1"/>
    <property type="molecule type" value="Genomic_DNA"/>
</dbReference>
<accession>A0A7G5IGQ7</accession>
<dbReference type="PROSITE" id="PS00166">
    <property type="entry name" value="ENOYL_COA_HYDRATASE"/>
    <property type="match status" value="1"/>
</dbReference>
<dbReference type="InterPro" id="IPR018376">
    <property type="entry name" value="Enoyl-CoA_hyd/isom_CS"/>
</dbReference>